<organism evidence="1 2">
    <name type="scientific">Anopheles farauti</name>
    <dbReference type="NCBI Taxonomy" id="69004"/>
    <lineage>
        <taxon>Eukaryota</taxon>
        <taxon>Metazoa</taxon>
        <taxon>Ecdysozoa</taxon>
        <taxon>Arthropoda</taxon>
        <taxon>Hexapoda</taxon>
        <taxon>Insecta</taxon>
        <taxon>Pterygota</taxon>
        <taxon>Neoptera</taxon>
        <taxon>Endopterygota</taxon>
        <taxon>Diptera</taxon>
        <taxon>Nematocera</taxon>
        <taxon>Culicoidea</taxon>
        <taxon>Culicidae</taxon>
        <taxon>Anophelinae</taxon>
        <taxon>Anopheles</taxon>
    </lineage>
</organism>
<keyword evidence="2" id="KW-1185">Reference proteome</keyword>
<dbReference type="EMBL" id="AXCN02000274">
    <property type="status" value="NOT_ANNOTATED_CDS"/>
    <property type="molecule type" value="Genomic_DNA"/>
</dbReference>
<dbReference type="AlphaFoldDB" id="A0A182QSG2"/>
<accession>A0A182QSG2</accession>
<evidence type="ECO:0000313" key="2">
    <source>
        <dbReference type="Proteomes" id="UP000075886"/>
    </source>
</evidence>
<dbReference type="EnsemblMetazoa" id="AFAF015924-RA">
    <property type="protein sequence ID" value="AFAF015924-PA"/>
    <property type="gene ID" value="AFAF015924"/>
</dbReference>
<reference evidence="2" key="1">
    <citation type="submission" date="2014-01" db="EMBL/GenBank/DDBJ databases">
        <title>The Genome Sequence of Anopheles farauti FAR1 (V2).</title>
        <authorList>
            <consortium name="The Broad Institute Genomics Platform"/>
            <person name="Neafsey D.E."/>
            <person name="Besansky N."/>
            <person name="Howell P."/>
            <person name="Walton C."/>
            <person name="Young S.K."/>
            <person name="Zeng Q."/>
            <person name="Gargeya S."/>
            <person name="Fitzgerald M."/>
            <person name="Haas B."/>
            <person name="Abouelleil A."/>
            <person name="Allen A.W."/>
            <person name="Alvarado L."/>
            <person name="Arachchi H.M."/>
            <person name="Berlin A.M."/>
            <person name="Chapman S.B."/>
            <person name="Gainer-Dewar J."/>
            <person name="Goldberg J."/>
            <person name="Griggs A."/>
            <person name="Gujja S."/>
            <person name="Hansen M."/>
            <person name="Howarth C."/>
            <person name="Imamovic A."/>
            <person name="Ireland A."/>
            <person name="Larimer J."/>
            <person name="McCowan C."/>
            <person name="Murphy C."/>
            <person name="Pearson M."/>
            <person name="Poon T.W."/>
            <person name="Priest M."/>
            <person name="Roberts A."/>
            <person name="Saif S."/>
            <person name="Shea T."/>
            <person name="Sisk P."/>
            <person name="Sykes S."/>
            <person name="Wortman J."/>
            <person name="Nusbaum C."/>
            <person name="Birren B."/>
        </authorList>
    </citation>
    <scope>NUCLEOTIDE SEQUENCE [LARGE SCALE GENOMIC DNA]</scope>
    <source>
        <strain evidence="2">FAR1</strain>
    </source>
</reference>
<name>A0A182QSG2_9DIPT</name>
<evidence type="ECO:0008006" key="3">
    <source>
        <dbReference type="Google" id="ProtNLM"/>
    </source>
</evidence>
<reference evidence="1" key="2">
    <citation type="submission" date="2020-05" db="UniProtKB">
        <authorList>
            <consortium name="EnsemblMetazoa"/>
        </authorList>
    </citation>
    <scope>IDENTIFICATION</scope>
    <source>
        <strain evidence="1">FAR1</strain>
    </source>
</reference>
<protein>
    <recommendedName>
        <fullName evidence="3">RRM domain-containing protein</fullName>
    </recommendedName>
</protein>
<dbReference type="VEuPathDB" id="VectorBase:AFAF015924"/>
<evidence type="ECO:0000313" key="1">
    <source>
        <dbReference type="EnsemblMetazoa" id="AFAF015924-PA"/>
    </source>
</evidence>
<proteinExistence type="predicted"/>
<dbReference type="Proteomes" id="UP000075886">
    <property type="component" value="Unassembled WGS sequence"/>
</dbReference>
<sequence length="109" mass="12479">MPTEKGWENTLRIDMSQLPERPKESEIIALLGKIVLPSDGLVRAHLNAVLFHVYIQMKTMEQAKNFVERNRGKHGITIGGVRHLYDIELVDGAVDENYKIFFTRSQEAD</sequence>
<dbReference type="EMBL" id="AXCN02000273">
    <property type="status" value="NOT_ANNOTATED_CDS"/>
    <property type="molecule type" value="Genomic_DNA"/>
</dbReference>